<dbReference type="Proteomes" id="UP001482620">
    <property type="component" value="Unassembled WGS sequence"/>
</dbReference>
<evidence type="ECO:0000313" key="1">
    <source>
        <dbReference type="EMBL" id="MEQ2223893.1"/>
    </source>
</evidence>
<sequence length="138" mass="15766">MYRGTVYCGGAWPCVAGPVWPSALHYSTGPSLLPSRKTFHKRFWKAKPDFRRKENTKRLNRFVETPCLASSNWLDMMERSEHEDGAPNIWLKENCMTSDLPTLEQLESAIQEKLLDSPPTYSTGHIHSSTQNAHISFL</sequence>
<keyword evidence="2" id="KW-1185">Reference proteome</keyword>
<proteinExistence type="predicted"/>
<gene>
    <name evidence="1" type="ORF">ILYODFUR_001807</name>
</gene>
<organism evidence="1 2">
    <name type="scientific">Ilyodon furcidens</name>
    <name type="common">goldbreast splitfin</name>
    <dbReference type="NCBI Taxonomy" id="33524"/>
    <lineage>
        <taxon>Eukaryota</taxon>
        <taxon>Metazoa</taxon>
        <taxon>Chordata</taxon>
        <taxon>Craniata</taxon>
        <taxon>Vertebrata</taxon>
        <taxon>Euteleostomi</taxon>
        <taxon>Actinopterygii</taxon>
        <taxon>Neopterygii</taxon>
        <taxon>Teleostei</taxon>
        <taxon>Neoteleostei</taxon>
        <taxon>Acanthomorphata</taxon>
        <taxon>Ovalentaria</taxon>
        <taxon>Atherinomorphae</taxon>
        <taxon>Cyprinodontiformes</taxon>
        <taxon>Goodeidae</taxon>
        <taxon>Ilyodon</taxon>
    </lineage>
</organism>
<comment type="caution">
    <text evidence="1">The sequence shown here is derived from an EMBL/GenBank/DDBJ whole genome shotgun (WGS) entry which is preliminary data.</text>
</comment>
<dbReference type="EMBL" id="JAHRIQ010011666">
    <property type="protein sequence ID" value="MEQ2223893.1"/>
    <property type="molecule type" value="Genomic_DNA"/>
</dbReference>
<evidence type="ECO:0000313" key="2">
    <source>
        <dbReference type="Proteomes" id="UP001482620"/>
    </source>
</evidence>
<accession>A0ABV0STG7</accession>
<reference evidence="1 2" key="1">
    <citation type="submission" date="2021-06" db="EMBL/GenBank/DDBJ databases">
        <authorList>
            <person name="Palmer J.M."/>
        </authorList>
    </citation>
    <scope>NUCLEOTIDE SEQUENCE [LARGE SCALE GENOMIC DNA]</scope>
    <source>
        <strain evidence="2">if_2019</strain>
        <tissue evidence="1">Muscle</tissue>
    </source>
</reference>
<name>A0ABV0STG7_9TELE</name>
<protein>
    <submittedName>
        <fullName evidence="1">Uncharacterized protein</fullName>
    </submittedName>
</protein>